<keyword evidence="4" id="KW-1185">Reference proteome</keyword>
<dbReference type="PANTHER" id="PTHR46052">
    <property type="entry name" value="PHOSDUCIN-LIKE PROTEIN"/>
    <property type="match status" value="1"/>
</dbReference>
<organism evidence="3 4">
    <name type="scientific">Amblyomma americanum</name>
    <name type="common">Lone star tick</name>
    <dbReference type="NCBI Taxonomy" id="6943"/>
    <lineage>
        <taxon>Eukaryota</taxon>
        <taxon>Metazoa</taxon>
        <taxon>Ecdysozoa</taxon>
        <taxon>Arthropoda</taxon>
        <taxon>Chelicerata</taxon>
        <taxon>Arachnida</taxon>
        <taxon>Acari</taxon>
        <taxon>Parasitiformes</taxon>
        <taxon>Ixodida</taxon>
        <taxon>Ixodoidea</taxon>
        <taxon>Ixodidae</taxon>
        <taxon>Amblyomminae</taxon>
        <taxon>Amblyomma</taxon>
    </lineage>
</organism>
<dbReference type="Pfam" id="PF02114">
    <property type="entry name" value="Phosducin"/>
    <property type="match status" value="1"/>
</dbReference>
<gene>
    <name evidence="3" type="ORF">V5799_012517</name>
</gene>
<dbReference type="PANTHER" id="PTHR46052:SF1">
    <property type="entry name" value="PHOSDUCIN-LIKE PROTEIN"/>
    <property type="match status" value="1"/>
</dbReference>
<protein>
    <recommendedName>
        <fullName evidence="2">Phosducin domain-containing protein</fullName>
    </recommendedName>
</protein>
<reference evidence="3 4" key="1">
    <citation type="journal article" date="2023" name="Arcadia Sci">
        <title>De novo assembly of a long-read Amblyomma americanum tick genome.</title>
        <authorList>
            <person name="Chou S."/>
            <person name="Poskanzer K.E."/>
            <person name="Rollins M."/>
            <person name="Thuy-Boun P.S."/>
        </authorList>
    </citation>
    <scope>NUCLEOTIDE SEQUENCE [LARGE SCALE GENOMIC DNA]</scope>
    <source>
        <strain evidence="3">F_SG_1</strain>
        <tissue evidence="3">Salivary glands</tissue>
    </source>
</reference>
<dbReference type="Gene3D" id="3.40.30.10">
    <property type="entry name" value="Glutaredoxin"/>
    <property type="match status" value="1"/>
</dbReference>
<feature type="domain" description="Phosducin" evidence="2">
    <location>
        <begin position="3"/>
        <end position="57"/>
    </location>
</feature>
<proteinExistence type="inferred from homology"/>
<dbReference type="InterPro" id="IPR036249">
    <property type="entry name" value="Thioredoxin-like_sf"/>
</dbReference>
<dbReference type="SUPFAM" id="SSF52833">
    <property type="entry name" value="Thioredoxin-like"/>
    <property type="match status" value="1"/>
</dbReference>
<sequence>MSRHFECKGVPALLVYKNGNLIGNFVRLTDEFGEDFFSGDVESFLVEHGFLPDQSLLPTVRQPAADDDDDR</sequence>
<comment type="caution">
    <text evidence="3">The sequence shown here is derived from an EMBL/GenBank/DDBJ whole genome shotgun (WGS) entry which is preliminary data.</text>
</comment>
<dbReference type="PRINTS" id="PR00677">
    <property type="entry name" value="PHOSDUCIN"/>
</dbReference>
<dbReference type="Proteomes" id="UP001321473">
    <property type="component" value="Unassembled WGS sequence"/>
</dbReference>
<dbReference type="GO" id="GO:0008277">
    <property type="term" value="P:regulation of G protein-coupled receptor signaling pathway"/>
    <property type="evidence" value="ECO:0007669"/>
    <property type="project" value="InterPro"/>
</dbReference>
<evidence type="ECO:0000313" key="3">
    <source>
        <dbReference type="EMBL" id="KAK8772951.1"/>
    </source>
</evidence>
<dbReference type="InterPro" id="IPR024253">
    <property type="entry name" value="Phosducin_thioredoxin-like_dom"/>
</dbReference>
<dbReference type="InterPro" id="IPR001200">
    <property type="entry name" value="Phosducin"/>
</dbReference>
<evidence type="ECO:0000256" key="1">
    <source>
        <dbReference type="ARBA" id="ARBA00009686"/>
    </source>
</evidence>
<dbReference type="InterPro" id="IPR051499">
    <property type="entry name" value="Phosducin-like_reg"/>
</dbReference>
<evidence type="ECO:0000259" key="2">
    <source>
        <dbReference type="Pfam" id="PF02114"/>
    </source>
</evidence>
<accession>A0AAQ4EE10</accession>
<name>A0AAQ4EE10_AMBAM</name>
<evidence type="ECO:0000313" key="4">
    <source>
        <dbReference type="Proteomes" id="UP001321473"/>
    </source>
</evidence>
<comment type="similarity">
    <text evidence="1">Belongs to the phosducin family.</text>
</comment>
<dbReference type="AlphaFoldDB" id="A0AAQ4EE10"/>
<dbReference type="EMBL" id="JARKHS020017501">
    <property type="protein sequence ID" value="KAK8772951.1"/>
    <property type="molecule type" value="Genomic_DNA"/>
</dbReference>